<gene>
    <name evidence="2" type="ORF">Slin15195_G106950</name>
</gene>
<keyword evidence="3" id="KW-1185">Reference proteome</keyword>
<dbReference type="Pfam" id="PF24969">
    <property type="entry name" value="LRR_15"/>
    <property type="match status" value="1"/>
</dbReference>
<evidence type="ECO:0000313" key="3">
    <source>
        <dbReference type="Proteomes" id="UP001056384"/>
    </source>
</evidence>
<evidence type="ECO:0000259" key="1">
    <source>
        <dbReference type="Pfam" id="PF24969"/>
    </source>
</evidence>
<reference evidence="2" key="1">
    <citation type="submission" date="2022-06" db="EMBL/GenBank/DDBJ databases">
        <title>Complete genome sequences of two strains of the flax pathogen Septoria linicola.</title>
        <authorList>
            <person name="Lapalu N."/>
            <person name="Simon A."/>
            <person name="Demenou B."/>
            <person name="Paumier D."/>
            <person name="Guillot M.-P."/>
            <person name="Gout L."/>
            <person name="Valade R."/>
        </authorList>
    </citation>
    <scope>NUCLEOTIDE SEQUENCE</scope>
    <source>
        <strain evidence="2">SE15195</strain>
    </source>
</reference>
<organism evidence="2 3">
    <name type="scientific">Septoria linicola</name>
    <dbReference type="NCBI Taxonomy" id="215465"/>
    <lineage>
        <taxon>Eukaryota</taxon>
        <taxon>Fungi</taxon>
        <taxon>Dikarya</taxon>
        <taxon>Ascomycota</taxon>
        <taxon>Pezizomycotina</taxon>
        <taxon>Dothideomycetes</taxon>
        <taxon>Dothideomycetidae</taxon>
        <taxon>Mycosphaerellales</taxon>
        <taxon>Mycosphaerellaceae</taxon>
        <taxon>Septoria</taxon>
    </lineage>
</organism>
<dbReference type="InterPro" id="IPR056867">
    <property type="entry name" value="LRR_15"/>
</dbReference>
<sequence>MHIRYVAVRLHREVVRVSTSSTSGASIANAILPFGNQDPWAGRRLLFALTTGLHDGNAVLLLILAKHVETLDLVLPGDDDTLLQETPVPSLYDFASFMANLVSWANYPDTEYPHDANRQSIVENRPLTKVHTVCLRPYWELSAQSQGDVPLPIPDHYMNLPSITSMTSHGSALRKPQVVNDYIAWSSITKLHLYEACICTTELARLVQSCYKLVDLEVEWDFSLRHGNRGHEIHPMDFSELSSALKSHTKSLTHLRLLVNDAWLDPSPNGTLHSLAKFNALETLELDECCIFASGLYIDLDEDYGQDPIEKQPDVLPSSLREFMMFTRQTMSMVYTTLLFVEHMMPASLRSLKLSFSDALPYDVEFLEPKLGDFLNIIPQASMTHGAKLRSVNGQEAVLTLHSDEGVCAVLSEIHRLPLLQDTVEKLKAANLI</sequence>
<evidence type="ECO:0000313" key="2">
    <source>
        <dbReference type="EMBL" id="USW57376.1"/>
    </source>
</evidence>
<name>A0A9Q9EN33_9PEZI</name>
<accession>A0A9Q9EN33</accession>
<protein>
    <recommendedName>
        <fullName evidence="1">Leucine-rich repeat domain-containing protein</fullName>
    </recommendedName>
</protein>
<proteinExistence type="predicted"/>
<dbReference type="SUPFAM" id="SSF52047">
    <property type="entry name" value="RNI-like"/>
    <property type="match status" value="1"/>
</dbReference>
<dbReference type="AlphaFoldDB" id="A0A9Q9EN33"/>
<feature type="domain" description="Leucine-rich repeat" evidence="1">
    <location>
        <begin position="18"/>
        <end position="321"/>
    </location>
</feature>
<dbReference type="Proteomes" id="UP001056384">
    <property type="component" value="Chromosome 9"/>
</dbReference>
<dbReference type="EMBL" id="CP099426">
    <property type="protein sequence ID" value="USW57376.1"/>
    <property type="molecule type" value="Genomic_DNA"/>
</dbReference>